<accession>A0A0M9WC64</accession>
<name>A0A0M9WC64_9EURO</name>
<sequence>MAFNKVGRCRRSSGRGRAGATRGSGTTKQTEVGGSYEESLQFETSNIGDARSNRVETRSIKRKHSGRKRSGTQRGGEDATSCLEA</sequence>
<evidence type="ECO:0000313" key="3">
    <source>
        <dbReference type="Proteomes" id="UP000037696"/>
    </source>
</evidence>
<feature type="compositionally biased region" description="Low complexity" evidence="1">
    <location>
        <begin position="18"/>
        <end position="27"/>
    </location>
</feature>
<dbReference type="Proteomes" id="UP000037696">
    <property type="component" value="Unassembled WGS sequence"/>
</dbReference>
<evidence type="ECO:0000256" key="1">
    <source>
        <dbReference type="SAM" id="MobiDB-lite"/>
    </source>
</evidence>
<feature type="compositionally biased region" description="Basic residues" evidence="1">
    <location>
        <begin position="60"/>
        <end position="71"/>
    </location>
</feature>
<organism evidence="2 3">
    <name type="scientific">Penicillium nordicum</name>
    <dbReference type="NCBI Taxonomy" id="229535"/>
    <lineage>
        <taxon>Eukaryota</taxon>
        <taxon>Fungi</taxon>
        <taxon>Dikarya</taxon>
        <taxon>Ascomycota</taxon>
        <taxon>Pezizomycotina</taxon>
        <taxon>Eurotiomycetes</taxon>
        <taxon>Eurotiomycetidae</taxon>
        <taxon>Eurotiales</taxon>
        <taxon>Aspergillaceae</taxon>
        <taxon>Penicillium</taxon>
    </lineage>
</organism>
<reference evidence="2 3" key="1">
    <citation type="submission" date="2015-08" db="EMBL/GenBank/DDBJ databases">
        <title>Genome sequencing of Penicillium nordicum.</title>
        <authorList>
            <person name="Nguyen H.D."/>
            <person name="Seifert K.A."/>
        </authorList>
    </citation>
    <scope>NUCLEOTIDE SEQUENCE [LARGE SCALE GENOMIC DNA]</scope>
    <source>
        <strain evidence="2 3">DAOMC 185683</strain>
    </source>
</reference>
<protein>
    <submittedName>
        <fullName evidence="2">Uncharacterized protein</fullName>
    </submittedName>
</protein>
<feature type="region of interest" description="Disordered" evidence="1">
    <location>
        <begin position="1"/>
        <end position="85"/>
    </location>
</feature>
<comment type="caution">
    <text evidence="2">The sequence shown here is derived from an EMBL/GenBank/DDBJ whole genome shotgun (WGS) entry which is preliminary data.</text>
</comment>
<proteinExistence type="predicted"/>
<dbReference type="AlphaFoldDB" id="A0A0M9WC64"/>
<keyword evidence="3" id="KW-1185">Reference proteome</keyword>
<evidence type="ECO:0000313" key="2">
    <source>
        <dbReference type="EMBL" id="KOS38943.1"/>
    </source>
</evidence>
<dbReference type="OrthoDB" id="10395596at2759"/>
<gene>
    <name evidence="2" type="ORF">ACN38_g10235</name>
</gene>
<dbReference type="EMBL" id="LHQQ01000227">
    <property type="protein sequence ID" value="KOS38943.1"/>
    <property type="molecule type" value="Genomic_DNA"/>
</dbReference>